<dbReference type="Pfam" id="PF05786">
    <property type="entry name" value="Cnd2"/>
    <property type="match status" value="1"/>
</dbReference>
<feature type="region of interest" description="Disordered" evidence="11">
    <location>
        <begin position="1"/>
        <end position="51"/>
    </location>
</feature>
<evidence type="ECO:0000256" key="10">
    <source>
        <dbReference type="ARBA" id="ARBA00023306"/>
    </source>
</evidence>
<protein>
    <recommendedName>
        <fullName evidence="4">Condensin complex subunit 2</fullName>
    </recommendedName>
</protein>
<dbReference type="InterPro" id="IPR022816">
    <property type="entry name" value="Condensin_barren_su2"/>
</dbReference>
<comment type="similarity">
    <text evidence="3">Belongs to the CND2 (condensin subunit 2) family.</text>
</comment>
<evidence type="ECO:0000256" key="4">
    <source>
        <dbReference type="ARBA" id="ARBA00016065"/>
    </source>
</evidence>
<sequence length="591" mass="66257">MSLKTPLVKKRNVSSIVTPKPNKPITVTATPNDDAKERRLRRKSAMERRRSELTTPKLHNIAASVKALNRVEDGEFADYLSDSQLDPPSIQVPQLSSEELNRRFEEWMKIAADNKINMHNTWDFALIDYFYDMRLLKDGGTINFQKASCTLDGCVKIYSSRVDSVATETGKLLTGLAEAPSRKSKYNTDNMDEDIDEEKSTRKSKKRGKLASNTLAPDFTSITLKKFDLELSVDPLFKKASADFDEGGASGLLLNNLDIDNKGKILFDSGNSLDLSLIKVDSLTEPKIEDCDVDISENKIFDQSIFDMLVDASEKMEGRQVNVFLADYVLEKDSSVDLDALLTQVHSYDDRIYESENESDDNEITLDPNADDTNKIDSFLDFGENDFEGPVPESTDLDQITGVRKQITEESELSNVPPTLGFDLSGENDFFSYFDSNSTKSWAGPEHWKIPVLKSSGKKGINTNDTTNHLKSAMKPKKQKVQFFIDFDADSKDASQSIYEKPTKLSSLEISKATLASKNTHTLPEDMQFNSKKMFSLFLKPTVEFRAHRSKTVKVTSLQSAIPNNPTEAGIFAVNGQGNTLYFFIFNLVLI</sequence>
<proteinExistence type="inferred from homology"/>
<comment type="caution">
    <text evidence="12">The sequence shown here is derived from an EMBL/GenBank/DDBJ whole genome shotgun (WGS) entry which is preliminary data.</text>
</comment>
<keyword evidence="13" id="KW-1185">Reference proteome</keyword>
<name>A0A2T9YIS2_9FUNG</name>
<dbReference type="GO" id="GO:0003682">
    <property type="term" value="F:chromatin binding"/>
    <property type="evidence" value="ECO:0007669"/>
    <property type="project" value="TreeGrafter"/>
</dbReference>
<dbReference type="PIRSF" id="PIRSF017126">
    <property type="entry name" value="Condensin_H"/>
    <property type="match status" value="1"/>
</dbReference>
<dbReference type="EMBL" id="MBFT01000381">
    <property type="protein sequence ID" value="PVU92220.1"/>
    <property type="molecule type" value="Genomic_DNA"/>
</dbReference>
<dbReference type="GO" id="GO:0051301">
    <property type="term" value="P:cell division"/>
    <property type="evidence" value="ECO:0007669"/>
    <property type="project" value="UniProtKB-KW"/>
</dbReference>
<keyword evidence="9" id="KW-0226">DNA condensation</keyword>
<dbReference type="GO" id="GO:0007076">
    <property type="term" value="P:mitotic chromosome condensation"/>
    <property type="evidence" value="ECO:0007669"/>
    <property type="project" value="InterPro"/>
</dbReference>
<evidence type="ECO:0000313" key="12">
    <source>
        <dbReference type="EMBL" id="PVU92220.1"/>
    </source>
</evidence>
<keyword evidence="10" id="KW-0131">Cell cycle</keyword>
<evidence type="ECO:0000256" key="6">
    <source>
        <dbReference type="ARBA" id="ARBA00022490"/>
    </source>
</evidence>
<evidence type="ECO:0000256" key="9">
    <source>
        <dbReference type="ARBA" id="ARBA00023067"/>
    </source>
</evidence>
<dbReference type="GO" id="GO:0000796">
    <property type="term" value="C:condensin complex"/>
    <property type="evidence" value="ECO:0007669"/>
    <property type="project" value="InterPro"/>
</dbReference>
<keyword evidence="7" id="KW-0132">Cell division</keyword>
<evidence type="ECO:0000256" key="8">
    <source>
        <dbReference type="ARBA" id="ARBA00022776"/>
    </source>
</evidence>
<keyword evidence="5" id="KW-0158">Chromosome</keyword>
<evidence type="ECO:0000256" key="7">
    <source>
        <dbReference type="ARBA" id="ARBA00022618"/>
    </source>
</evidence>
<organism evidence="12 13">
    <name type="scientific">Furculomyces boomerangus</name>
    <dbReference type="NCBI Taxonomy" id="61424"/>
    <lineage>
        <taxon>Eukaryota</taxon>
        <taxon>Fungi</taxon>
        <taxon>Fungi incertae sedis</taxon>
        <taxon>Zoopagomycota</taxon>
        <taxon>Kickxellomycotina</taxon>
        <taxon>Harpellomycetes</taxon>
        <taxon>Harpellales</taxon>
        <taxon>Harpellaceae</taxon>
        <taxon>Furculomyces</taxon>
    </lineage>
</organism>
<feature type="region of interest" description="Disordered" evidence="11">
    <location>
        <begin position="182"/>
        <end position="209"/>
    </location>
</feature>
<reference evidence="12 13" key="1">
    <citation type="journal article" date="2018" name="MBio">
        <title>Comparative Genomics Reveals the Core Gene Toolbox for the Fungus-Insect Symbiosis.</title>
        <authorList>
            <person name="Wang Y."/>
            <person name="Stata M."/>
            <person name="Wang W."/>
            <person name="Stajich J.E."/>
            <person name="White M.M."/>
            <person name="Moncalvo J.M."/>
        </authorList>
    </citation>
    <scope>NUCLEOTIDE SEQUENCE [LARGE SCALE GENOMIC DNA]</scope>
    <source>
        <strain evidence="12 13">AUS-77-4</strain>
    </source>
</reference>
<dbReference type="AlphaFoldDB" id="A0A2T9YIS2"/>
<dbReference type="PANTHER" id="PTHR13108">
    <property type="entry name" value="CONDENSIN COMPLEX SUBUNIT 2"/>
    <property type="match status" value="1"/>
</dbReference>
<evidence type="ECO:0000256" key="11">
    <source>
        <dbReference type="SAM" id="MobiDB-lite"/>
    </source>
</evidence>
<evidence type="ECO:0000256" key="3">
    <source>
        <dbReference type="ARBA" id="ARBA00009471"/>
    </source>
</evidence>
<dbReference type="STRING" id="61424.A0A2T9YIS2"/>
<evidence type="ECO:0000256" key="5">
    <source>
        <dbReference type="ARBA" id="ARBA00022454"/>
    </source>
</evidence>
<dbReference type="OrthoDB" id="362021at2759"/>
<keyword evidence="8" id="KW-0498">Mitosis</keyword>
<dbReference type="GO" id="GO:0005737">
    <property type="term" value="C:cytoplasm"/>
    <property type="evidence" value="ECO:0007669"/>
    <property type="project" value="UniProtKB-SubCell"/>
</dbReference>
<dbReference type="Proteomes" id="UP000245699">
    <property type="component" value="Unassembled WGS sequence"/>
</dbReference>
<evidence type="ECO:0000256" key="1">
    <source>
        <dbReference type="ARBA" id="ARBA00004286"/>
    </source>
</evidence>
<accession>A0A2T9YIS2</accession>
<comment type="subcellular location">
    <subcellularLocation>
        <location evidence="1">Chromosome</location>
    </subcellularLocation>
    <subcellularLocation>
        <location evidence="2">Cytoplasm</location>
    </subcellularLocation>
</comment>
<keyword evidence="6" id="KW-0963">Cytoplasm</keyword>
<evidence type="ECO:0000256" key="2">
    <source>
        <dbReference type="ARBA" id="ARBA00004496"/>
    </source>
</evidence>
<evidence type="ECO:0000313" key="13">
    <source>
        <dbReference type="Proteomes" id="UP000245699"/>
    </source>
</evidence>
<dbReference type="PANTHER" id="PTHR13108:SF9">
    <property type="entry name" value="CONDENSIN COMPLEX SUBUNIT 2"/>
    <property type="match status" value="1"/>
</dbReference>
<gene>
    <name evidence="12" type="ORF">BB559_003804</name>
</gene>